<feature type="domain" description="RDD" evidence="7">
    <location>
        <begin position="70"/>
        <end position="223"/>
    </location>
</feature>
<dbReference type="Pfam" id="PF06271">
    <property type="entry name" value="RDD"/>
    <property type="match status" value="1"/>
</dbReference>
<evidence type="ECO:0000313" key="10">
    <source>
        <dbReference type="Proteomes" id="UP000014417"/>
    </source>
</evidence>
<protein>
    <recommendedName>
        <fullName evidence="11">RDD domain-containing protein</fullName>
    </recommendedName>
</protein>
<dbReference type="Proteomes" id="UP000014417">
    <property type="component" value="Unassembled WGS sequence"/>
</dbReference>
<evidence type="ECO:0000256" key="1">
    <source>
        <dbReference type="ARBA" id="ARBA00004651"/>
    </source>
</evidence>
<feature type="transmembrane region" description="Helical" evidence="6">
    <location>
        <begin position="85"/>
        <end position="107"/>
    </location>
</feature>
<dbReference type="AlphaFoldDB" id="S2WWF9"/>
<keyword evidence="4 6" id="KW-1133">Transmembrane helix</keyword>
<reference evidence="9 10" key="1">
    <citation type="submission" date="2013-04" db="EMBL/GenBank/DDBJ databases">
        <title>The Genome Sequence of Propionimicrobium lymphophilum ACS-093-V-SCH5.</title>
        <authorList>
            <consortium name="The Broad Institute Genomics Platform"/>
            <person name="Earl A."/>
            <person name="Ward D."/>
            <person name="Feldgarden M."/>
            <person name="Gevers D."/>
            <person name="Saerens B."/>
            <person name="Vaneechoutte M."/>
            <person name="Walker B."/>
            <person name="Young S."/>
            <person name="Zeng Q."/>
            <person name="Gargeya S."/>
            <person name="Fitzgerald M."/>
            <person name="Haas B."/>
            <person name="Abouelleil A."/>
            <person name="Allen A.W."/>
            <person name="Alvarado L."/>
            <person name="Arachchi H.M."/>
            <person name="Berlin A.M."/>
            <person name="Chapman S.B."/>
            <person name="Gainer-Dewar J."/>
            <person name="Goldberg J."/>
            <person name="Griggs A."/>
            <person name="Gujja S."/>
            <person name="Hansen M."/>
            <person name="Howarth C."/>
            <person name="Imamovic A."/>
            <person name="Ireland A."/>
            <person name="Larimer J."/>
            <person name="McCowan C."/>
            <person name="Murphy C."/>
            <person name="Pearson M."/>
            <person name="Poon T.W."/>
            <person name="Priest M."/>
            <person name="Roberts A."/>
            <person name="Saif S."/>
            <person name="Shea T."/>
            <person name="Sisk P."/>
            <person name="Sykes S."/>
            <person name="Wortman J."/>
            <person name="Nusbaum C."/>
            <person name="Birren B."/>
        </authorList>
    </citation>
    <scope>NUCLEOTIDE SEQUENCE [LARGE SCALE GENOMIC DNA]</scope>
    <source>
        <strain evidence="9 10">ACS-093-V-SCH5</strain>
    </source>
</reference>
<evidence type="ECO:0000256" key="3">
    <source>
        <dbReference type="ARBA" id="ARBA00022692"/>
    </source>
</evidence>
<comment type="caution">
    <text evidence="9">The sequence shown here is derived from an EMBL/GenBank/DDBJ whole genome shotgun (WGS) entry which is preliminary data.</text>
</comment>
<comment type="subcellular location">
    <subcellularLocation>
        <location evidence="1">Cell membrane</location>
        <topology evidence="1">Multi-pass membrane protein</topology>
    </subcellularLocation>
</comment>
<feature type="transmembrane region" description="Helical" evidence="6">
    <location>
        <begin position="127"/>
        <end position="152"/>
    </location>
</feature>
<feature type="domain" description="DUF2510" evidence="8">
    <location>
        <begin position="10"/>
        <end position="36"/>
    </location>
</feature>
<dbReference type="RefSeq" id="WP_016456464.1">
    <property type="nucleotide sequence ID" value="NZ_KE150269.1"/>
</dbReference>
<keyword evidence="10" id="KW-1185">Reference proteome</keyword>
<evidence type="ECO:0000256" key="5">
    <source>
        <dbReference type="ARBA" id="ARBA00023136"/>
    </source>
</evidence>
<dbReference type="InterPro" id="IPR051791">
    <property type="entry name" value="Pra-immunoreactive"/>
</dbReference>
<dbReference type="STRING" id="883161.HMPREF9306_01653"/>
<keyword evidence="2" id="KW-1003">Cell membrane</keyword>
<organism evidence="9 10">
    <name type="scientific">Propionimicrobium lymphophilum ACS-093-V-SCH5</name>
    <dbReference type="NCBI Taxonomy" id="883161"/>
    <lineage>
        <taxon>Bacteria</taxon>
        <taxon>Bacillati</taxon>
        <taxon>Actinomycetota</taxon>
        <taxon>Actinomycetes</taxon>
        <taxon>Propionibacteriales</taxon>
        <taxon>Propionibacteriaceae</taxon>
        <taxon>Propionimicrobium</taxon>
    </lineage>
</organism>
<proteinExistence type="predicted"/>
<keyword evidence="3 6" id="KW-0812">Transmembrane</keyword>
<evidence type="ECO:0000313" key="9">
    <source>
        <dbReference type="EMBL" id="EPD32089.1"/>
    </source>
</evidence>
<dbReference type="HOGENOM" id="CLU_053152_0_0_11"/>
<dbReference type="InterPro" id="IPR010432">
    <property type="entry name" value="RDD"/>
</dbReference>
<dbReference type="EMBL" id="AGZR01000009">
    <property type="protein sequence ID" value="EPD32089.1"/>
    <property type="molecule type" value="Genomic_DNA"/>
</dbReference>
<keyword evidence="5 6" id="KW-0472">Membrane</keyword>
<evidence type="ECO:0000259" key="8">
    <source>
        <dbReference type="Pfam" id="PF10708"/>
    </source>
</evidence>
<dbReference type="Pfam" id="PF10708">
    <property type="entry name" value="DUF2510"/>
    <property type="match status" value="1"/>
</dbReference>
<evidence type="ECO:0000259" key="7">
    <source>
        <dbReference type="Pfam" id="PF06271"/>
    </source>
</evidence>
<name>S2WWF9_9ACTN</name>
<dbReference type="InterPro" id="IPR018929">
    <property type="entry name" value="DUF2510"/>
</dbReference>
<dbReference type="PANTHER" id="PTHR36115">
    <property type="entry name" value="PROLINE-RICH ANTIGEN HOMOLOG-RELATED"/>
    <property type="match status" value="1"/>
</dbReference>
<feature type="transmembrane region" description="Helical" evidence="6">
    <location>
        <begin position="190"/>
        <end position="211"/>
    </location>
</feature>
<evidence type="ECO:0000256" key="6">
    <source>
        <dbReference type="SAM" id="Phobius"/>
    </source>
</evidence>
<evidence type="ECO:0000256" key="4">
    <source>
        <dbReference type="ARBA" id="ARBA00022989"/>
    </source>
</evidence>
<dbReference type="GO" id="GO:0005886">
    <property type="term" value="C:plasma membrane"/>
    <property type="evidence" value="ECO:0007669"/>
    <property type="project" value="UniProtKB-SubCell"/>
</dbReference>
<evidence type="ECO:0008006" key="11">
    <source>
        <dbReference type="Google" id="ProtNLM"/>
    </source>
</evidence>
<sequence>MSENQNPPMGWYPDPAGSTQERYWDGDSWTNNLRPTYVSQQDQPQTGYGYTSYPQVAATGGPTTADGVPLAGWWSRVGASIIDGFILGFALNILLIPFSMGMGPGFARWLEDVDTSLNTPSPLDPQYGIAGPFVAMTLVSVLLSFAYGFLMLRFKGATLGQMALGIGVVPTDNGRATGGLTWGKAALRQCAYLIIGQIPIVGLVSYLMPLWTQKRQTFHDMIAQTQMVRTR</sequence>
<dbReference type="OrthoDB" id="5244233at2"/>
<evidence type="ECO:0000256" key="2">
    <source>
        <dbReference type="ARBA" id="ARBA00022475"/>
    </source>
</evidence>
<accession>S2WWF9</accession>
<gene>
    <name evidence="9" type="ORF">HMPREF9306_01653</name>
</gene>